<feature type="transmembrane region" description="Helical" evidence="1">
    <location>
        <begin position="45"/>
        <end position="66"/>
    </location>
</feature>
<accession>E3SI96</accession>
<dbReference type="EMBL" id="GU071094">
    <property type="protein sequence ID" value="ADO97261.1"/>
    <property type="molecule type" value="Genomic_DNA"/>
</dbReference>
<keyword evidence="1" id="KW-0472">Membrane</keyword>
<evidence type="ECO:0000313" key="3">
    <source>
        <dbReference type="Proteomes" id="UP000006523"/>
    </source>
</evidence>
<reference evidence="2 3" key="1">
    <citation type="journal article" date="2010" name="Environ. Microbiol.">
        <title>Genomic analysis of oceanic cyanobacterial myoviruses compared with T4-like myoviruses from diverse hosts and environments.</title>
        <authorList>
            <person name="Sullivan M.B."/>
            <person name="Huang K.H."/>
            <person name="Ignacio-Espinoza J.C."/>
            <person name="Berlin A.M."/>
            <person name="Kelly L."/>
            <person name="Weigele P.R."/>
            <person name="DeFrancesco A.S."/>
            <person name="Kern S.E."/>
            <person name="Thompson L.R."/>
            <person name="Young S."/>
            <person name="Yandava C."/>
            <person name="Fu R."/>
            <person name="Krastins B."/>
            <person name="Chase M."/>
            <person name="Sarracino D."/>
            <person name="Osburne M.S."/>
            <person name="Henn M.R."/>
            <person name="Chisholm S.W."/>
        </authorList>
    </citation>
    <scope>NUCLEOTIDE SEQUENCE [LARGE SCALE GENOMIC DNA]</scope>
    <source>
        <strain evidence="2">6501-1</strain>
    </source>
</reference>
<dbReference type="GeneID" id="10327539"/>
<proteinExistence type="predicted"/>
<name>E3SI96_9CAUD</name>
<gene>
    <name evidence="2" type="ORF">SSM1_089</name>
</gene>
<sequence length="87" mass="9638">MSSFGRIPTHADSLLKCSLMLLKSFTPKHQKLPINLTSVSNHMRIFLAALVIIIGANIGLSVINYVSTLQDAKMQKLCKIDSSYCKE</sequence>
<dbReference type="Proteomes" id="UP000006523">
    <property type="component" value="Segment"/>
</dbReference>
<evidence type="ECO:0000256" key="1">
    <source>
        <dbReference type="SAM" id="Phobius"/>
    </source>
</evidence>
<dbReference type="OrthoDB" id="28640at10239"/>
<evidence type="ECO:0000313" key="2">
    <source>
        <dbReference type="EMBL" id="ADO97261.1"/>
    </source>
</evidence>
<organism evidence="2 3">
    <name type="scientific">Synechococcus phage S-SM1</name>
    <dbReference type="NCBI Taxonomy" id="444859"/>
    <lineage>
        <taxon>Viruses</taxon>
        <taxon>Duplodnaviria</taxon>
        <taxon>Heunggongvirae</taxon>
        <taxon>Uroviricota</taxon>
        <taxon>Caudoviricetes</taxon>
        <taxon>Pantevenvirales</taxon>
        <taxon>Kyanoviridae</taxon>
        <taxon>Thetisvirus</taxon>
        <taxon>Thetisvirus ssm1</taxon>
    </lineage>
</organism>
<keyword evidence="1" id="KW-1133">Transmembrane helix</keyword>
<keyword evidence="3" id="KW-1185">Reference proteome</keyword>
<protein>
    <submittedName>
        <fullName evidence="2">Uncharacterized protein</fullName>
    </submittedName>
</protein>
<dbReference type="RefSeq" id="YP_004322980.1">
    <property type="nucleotide sequence ID" value="NC_015282.1"/>
</dbReference>
<keyword evidence="1" id="KW-0812">Transmembrane</keyword>
<dbReference type="KEGG" id="vg:10327539"/>